<gene>
    <name evidence="2" type="ORF">DVW87_00915</name>
</gene>
<dbReference type="Proteomes" id="UP000253918">
    <property type="component" value="Unassembled WGS sequence"/>
</dbReference>
<keyword evidence="1" id="KW-0812">Transmembrane</keyword>
<sequence length="60" mass="6586">MAYFVSFELRHHNVVGSPRLLDASKFASAGNRSLEAFRRVAILAAPVSALLWAGVFLVVR</sequence>
<name>A0A369VXH4_9SPHN</name>
<evidence type="ECO:0000256" key="1">
    <source>
        <dbReference type="SAM" id="Phobius"/>
    </source>
</evidence>
<dbReference type="EMBL" id="QQNB01000001">
    <property type="protein sequence ID" value="RDE06325.1"/>
    <property type="molecule type" value="Genomic_DNA"/>
</dbReference>
<keyword evidence="3" id="KW-1185">Reference proteome</keyword>
<proteinExistence type="predicted"/>
<evidence type="ECO:0000313" key="3">
    <source>
        <dbReference type="Proteomes" id="UP000253918"/>
    </source>
</evidence>
<keyword evidence="1" id="KW-1133">Transmembrane helix</keyword>
<dbReference type="AlphaFoldDB" id="A0A369VXH4"/>
<evidence type="ECO:0000313" key="2">
    <source>
        <dbReference type="EMBL" id="RDE06325.1"/>
    </source>
</evidence>
<protein>
    <submittedName>
        <fullName evidence="2">Uncharacterized protein</fullName>
    </submittedName>
</protein>
<dbReference type="RefSeq" id="WP_114685906.1">
    <property type="nucleotide sequence ID" value="NZ_QQNB01000001.1"/>
</dbReference>
<comment type="caution">
    <text evidence="2">The sequence shown here is derived from an EMBL/GenBank/DDBJ whole genome shotgun (WGS) entry which is preliminary data.</text>
</comment>
<feature type="transmembrane region" description="Helical" evidence="1">
    <location>
        <begin position="40"/>
        <end position="59"/>
    </location>
</feature>
<accession>A0A369VXH4</accession>
<reference evidence="2 3" key="1">
    <citation type="submission" date="2018-07" db="EMBL/GenBank/DDBJ databases">
        <title>a novel species of Sphingomonas isolated from the rhizosphere soil of Araceae plant.</title>
        <authorList>
            <person name="Zhiyong W."/>
            <person name="Qinglan Z."/>
            <person name="Zhiwei F."/>
            <person name="Ding X."/>
            <person name="Gejiao W."/>
            <person name="Shixue Z."/>
        </authorList>
    </citation>
    <scope>NUCLEOTIDE SEQUENCE [LARGE SCALE GENOMIC DNA]</scope>
    <source>
        <strain evidence="2 3">WZY 27</strain>
    </source>
</reference>
<organism evidence="2 3">
    <name type="scientific">Sphingomonas aracearum</name>
    <dbReference type="NCBI Taxonomy" id="2283317"/>
    <lineage>
        <taxon>Bacteria</taxon>
        <taxon>Pseudomonadati</taxon>
        <taxon>Pseudomonadota</taxon>
        <taxon>Alphaproteobacteria</taxon>
        <taxon>Sphingomonadales</taxon>
        <taxon>Sphingomonadaceae</taxon>
        <taxon>Sphingomonas</taxon>
    </lineage>
</organism>
<keyword evidence="1" id="KW-0472">Membrane</keyword>